<keyword evidence="2" id="KW-1185">Reference proteome</keyword>
<evidence type="ECO:0000313" key="2">
    <source>
        <dbReference type="Proteomes" id="UP000247702"/>
    </source>
</evidence>
<organism evidence="1 2">
    <name type="scientific">Rhizophagus clarus</name>
    <dbReference type="NCBI Taxonomy" id="94130"/>
    <lineage>
        <taxon>Eukaryota</taxon>
        <taxon>Fungi</taxon>
        <taxon>Fungi incertae sedis</taxon>
        <taxon>Mucoromycota</taxon>
        <taxon>Glomeromycotina</taxon>
        <taxon>Glomeromycetes</taxon>
        <taxon>Glomerales</taxon>
        <taxon>Glomeraceae</taxon>
        <taxon>Rhizophagus</taxon>
    </lineage>
</organism>
<proteinExistence type="predicted"/>
<name>A0A2Z6RPB9_9GLOM</name>
<dbReference type="AlphaFoldDB" id="A0A2Z6RPB9"/>
<dbReference type="Proteomes" id="UP000247702">
    <property type="component" value="Unassembled WGS sequence"/>
</dbReference>
<dbReference type="EMBL" id="BEXD01003037">
    <property type="protein sequence ID" value="GBC00075.1"/>
    <property type="molecule type" value="Genomic_DNA"/>
</dbReference>
<accession>A0A2Z6RPB9</accession>
<comment type="caution">
    <text evidence="1">The sequence shown here is derived from an EMBL/GenBank/DDBJ whole genome shotgun (WGS) entry which is preliminary data.</text>
</comment>
<evidence type="ECO:0000313" key="1">
    <source>
        <dbReference type="EMBL" id="GBC00075.1"/>
    </source>
</evidence>
<protein>
    <submittedName>
        <fullName evidence="1">Uncharacterized protein</fullName>
    </submittedName>
</protein>
<reference evidence="1 2" key="1">
    <citation type="submission" date="2017-11" db="EMBL/GenBank/DDBJ databases">
        <title>The genome of Rhizophagus clarus HR1 reveals common genetic basis of auxotrophy among arbuscular mycorrhizal fungi.</title>
        <authorList>
            <person name="Kobayashi Y."/>
        </authorList>
    </citation>
    <scope>NUCLEOTIDE SEQUENCE [LARGE SCALE GENOMIC DNA]</scope>
    <source>
        <strain evidence="1 2">HR1</strain>
    </source>
</reference>
<sequence length="79" mass="9224">MFDRMSKLEVLDIKEQPLRRVEILDAEEQFWTLHFEGPKAKVQNSFKSGLYDISKVWKSFIGRLLSGRSGPSYFEGLEL</sequence>
<gene>
    <name evidence="1" type="ORF">RclHR1_37310001</name>
</gene>